<keyword evidence="2" id="KW-1185">Reference proteome</keyword>
<evidence type="ECO:0000313" key="1">
    <source>
        <dbReference type="EMBL" id="EHI70158.1"/>
    </source>
</evidence>
<accession>G5K1T5</accession>
<organism evidence="1 2">
    <name type="scientific">Streptococcus ictaluri 707-05</name>
    <dbReference type="NCBI Taxonomy" id="764299"/>
    <lineage>
        <taxon>Bacteria</taxon>
        <taxon>Bacillati</taxon>
        <taxon>Bacillota</taxon>
        <taxon>Bacilli</taxon>
        <taxon>Lactobacillales</taxon>
        <taxon>Streptococcaceae</taxon>
        <taxon>Streptococcus</taxon>
    </lineage>
</organism>
<protein>
    <submittedName>
        <fullName evidence="1">Uncharacterized protein</fullName>
    </submittedName>
</protein>
<dbReference type="AlphaFoldDB" id="G5K1T5"/>
<comment type="caution">
    <text evidence="1">The sequence shown here is derived from an EMBL/GenBank/DDBJ whole genome shotgun (WGS) entry which is preliminary data.</text>
</comment>
<name>G5K1T5_9STRE</name>
<dbReference type="EMBL" id="AEUX02000005">
    <property type="protein sequence ID" value="EHI70158.1"/>
    <property type="molecule type" value="Genomic_DNA"/>
</dbReference>
<reference evidence="1 2" key="1">
    <citation type="journal article" date="2014" name="Int. J. Syst. Evol. Microbiol.">
        <title>Phylogenomics and the dynamic genome evolution of the genus Streptococcus.</title>
        <authorList>
            <consortium name="The Broad Institute Genome Sequencing Platform"/>
            <person name="Richards V.P."/>
            <person name="Palmer S.R."/>
            <person name="Pavinski Bitar P.D."/>
            <person name="Qin X."/>
            <person name="Weinstock G.M."/>
            <person name="Highlander S.K."/>
            <person name="Town C.D."/>
            <person name="Burne R.A."/>
            <person name="Stanhope M.J."/>
        </authorList>
    </citation>
    <scope>NUCLEOTIDE SEQUENCE [LARGE SCALE GENOMIC DNA]</scope>
    <source>
        <strain evidence="1 2">707-05</strain>
    </source>
</reference>
<proteinExistence type="predicted"/>
<evidence type="ECO:0000313" key="2">
    <source>
        <dbReference type="Proteomes" id="UP000003330"/>
    </source>
</evidence>
<sequence>MTELTSISGGSQKSYCNGLITGRIWKKKLLRQKNVVSDYSFP</sequence>
<dbReference type="Proteomes" id="UP000003330">
    <property type="component" value="Unassembled WGS sequence"/>
</dbReference>
<gene>
    <name evidence="1" type="ORF">STRIC_2343</name>
</gene>